<accession>A0A542SM02</accession>
<evidence type="ECO:0000256" key="2">
    <source>
        <dbReference type="ARBA" id="ARBA00004882"/>
    </source>
</evidence>
<keyword evidence="10 14" id="KW-0560">Oxidoreductase</keyword>
<evidence type="ECO:0000256" key="17">
    <source>
        <dbReference type="PIRSR" id="PIRSR006769-3"/>
    </source>
</evidence>
<comment type="pathway">
    <text evidence="2 14">Cofactor biosynthesis; riboflavin biosynthesis; 5-amino-6-(D-ribitylamino)uracil from GTP: step 2/4.</text>
</comment>
<evidence type="ECO:0000256" key="1">
    <source>
        <dbReference type="ARBA" id="ARBA00002151"/>
    </source>
</evidence>
<evidence type="ECO:0000256" key="6">
    <source>
        <dbReference type="ARBA" id="ARBA00022619"/>
    </source>
</evidence>
<dbReference type="NCBIfam" id="TIGR00326">
    <property type="entry name" value="eubact_ribD"/>
    <property type="match status" value="1"/>
</dbReference>
<feature type="binding site" evidence="16">
    <location>
        <position position="231"/>
    </location>
    <ligand>
        <name>substrate</name>
    </ligand>
</feature>
<feature type="binding site" evidence="17">
    <location>
        <position position="106"/>
    </location>
    <ligand>
        <name>Zn(2+)</name>
        <dbReference type="ChEBI" id="CHEBI:29105"/>
        <note>catalytic</note>
    </ligand>
</feature>
<dbReference type="Gene3D" id="3.40.140.10">
    <property type="entry name" value="Cytidine Deaminase, domain 2"/>
    <property type="match status" value="1"/>
</dbReference>
<dbReference type="InterPro" id="IPR004794">
    <property type="entry name" value="Eubact_RibD"/>
</dbReference>
<dbReference type="PANTHER" id="PTHR38011:SF7">
    <property type="entry name" value="2,5-DIAMINO-6-RIBOSYLAMINO-4(3H)-PYRIMIDINONE 5'-PHOSPHATE REDUCTASE"/>
    <property type="match status" value="1"/>
</dbReference>
<feature type="binding site" evidence="16">
    <location>
        <position position="195"/>
    </location>
    <ligand>
        <name>NADP(+)</name>
        <dbReference type="ChEBI" id="CHEBI:58349"/>
    </ligand>
</feature>
<feature type="binding site" evidence="17">
    <location>
        <position position="97"/>
    </location>
    <ligand>
        <name>Zn(2+)</name>
        <dbReference type="ChEBI" id="CHEBI:29105"/>
        <note>catalytic</note>
    </ligand>
</feature>
<dbReference type="Pfam" id="PF01872">
    <property type="entry name" value="RibD_C"/>
    <property type="match status" value="1"/>
</dbReference>
<name>A0A542SM02_9MICO</name>
<dbReference type="Pfam" id="PF00383">
    <property type="entry name" value="dCMP_cyt_deam_1"/>
    <property type="match status" value="1"/>
</dbReference>
<evidence type="ECO:0000256" key="8">
    <source>
        <dbReference type="ARBA" id="ARBA00022833"/>
    </source>
</evidence>
<dbReference type="PROSITE" id="PS51747">
    <property type="entry name" value="CYT_DCMP_DEAMINASES_2"/>
    <property type="match status" value="1"/>
</dbReference>
<dbReference type="PIRSF" id="PIRSF006769">
    <property type="entry name" value="RibD"/>
    <property type="match status" value="1"/>
</dbReference>
<sequence length="365" mass="38300">MQAGQGRAEEIPDILNEEEALELAVELAKRGPGGQANPQVGCVILQPSRHDFGGQSAVVGVGWHRGAGTDHAEVAAIKSAQPVSLVGATAVVTLQPCNATGSTGPCAQALVDAGIRRVVYAVSDPAAQAAQSDDYLRKHGVQVVGPLTADDGSVPPRAYELVRRWLLAQQRRRPYVIVKSSASLDGRIAAPDGSSRWITGARARAFAHFVRGNMGAIIVGTETVLIDDPLLSARRPDGSEGPFQPLRVAMGMRDVPAAAKIRTGDHFVHARTRDPRSALAQLWELGVSCVLVEGGGQVISAFLAAGLVDEIHAYIAPMLLGADGVPSVGPTGITTLAQAPRFSVRDVKPLDPDVLLVLDTTTLEK</sequence>
<feature type="binding site" evidence="16">
    <location>
        <position position="197"/>
    </location>
    <ligand>
        <name>NADP(+)</name>
        <dbReference type="ChEBI" id="CHEBI:58349"/>
    </ligand>
</feature>
<evidence type="ECO:0000256" key="10">
    <source>
        <dbReference type="ARBA" id="ARBA00023002"/>
    </source>
</evidence>
<dbReference type="InterPro" id="IPR016192">
    <property type="entry name" value="APOBEC/CMP_deaminase_Zn-bd"/>
</dbReference>
<feature type="active site" description="Proton donor" evidence="15">
    <location>
        <position position="73"/>
    </location>
</feature>
<dbReference type="EC" id="1.1.1.193" evidence="14"/>
<keyword evidence="20" id="KW-1185">Reference proteome</keyword>
<comment type="catalytic activity">
    <reaction evidence="12 14">
        <text>5-amino-6-(5-phospho-D-ribitylamino)uracil + NADP(+) = 5-amino-6-(5-phospho-D-ribosylamino)uracil + NADPH + H(+)</text>
        <dbReference type="Rhea" id="RHEA:17845"/>
        <dbReference type="ChEBI" id="CHEBI:15378"/>
        <dbReference type="ChEBI" id="CHEBI:57783"/>
        <dbReference type="ChEBI" id="CHEBI:58349"/>
        <dbReference type="ChEBI" id="CHEBI:58421"/>
        <dbReference type="ChEBI" id="CHEBI:58453"/>
        <dbReference type="EC" id="1.1.1.193"/>
    </reaction>
</comment>
<comment type="function">
    <text evidence="1 14">Converts 2,5-diamino-6-(ribosylamino)-4(3h)-pyrimidinone 5'-phosphate into 5-amino-6-(ribosylamino)-2,4(1h,3h)-pyrimidinedione 5'-phosphate.</text>
</comment>
<dbReference type="EC" id="3.5.4.26" evidence="14"/>
<evidence type="ECO:0000256" key="14">
    <source>
        <dbReference type="PIRNR" id="PIRNR006769"/>
    </source>
</evidence>
<feature type="binding site" evidence="17">
    <location>
        <position position="71"/>
    </location>
    <ligand>
        <name>Zn(2+)</name>
        <dbReference type="ChEBI" id="CHEBI:29105"/>
        <note>catalytic</note>
    </ligand>
</feature>
<evidence type="ECO:0000256" key="16">
    <source>
        <dbReference type="PIRSR" id="PIRSR006769-2"/>
    </source>
</evidence>
<evidence type="ECO:0000256" key="11">
    <source>
        <dbReference type="ARBA" id="ARBA00023268"/>
    </source>
</evidence>
<keyword evidence="11" id="KW-0511">Multifunctional enzyme</keyword>
<keyword evidence="7 14" id="KW-0479">Metal-binding</keyword>
<dbReference type="InterPro" id="IPR002734">
    <property type="entry name" value="RibDG_C"/>
</dbReference>
<comment type="caution">
    <text evidence="19">The sequence shown here is derived from an EMBL/GenBank/DDBJ whole genome shotgun (WGS) entry which is preliminary data.</text>
</comment>
<feature type="binding site" evidence="16">
    <location>
        <begin position="295"/>
        <end position="301"/>
    </location>
    <ligand>
        <name>NADP(+)</name>
        <dbReference type="ChEBI" id="CHEBI:58349"/>
    </ligand>
</feature>
<dbReference type="InterPro" id="IPR050765">
    <property type="entry name" value="Riboflavin_Biosynth_HTPR"/>
</dbReference>
<comment type="catalytic activity">
    <reaction evidence="13 14">
        <text>2,5-diamino-6-hydroxy-4-(5-phosphoribosylamino)-pyrimidine + H2O + H(+) = 5-amino-6-(5-phospho-D-ribosylamino)uracil + NH4(+)</text>
        <dbReference type="Rhea" id="RHEA:21868"/>
        <dbReference type="ChEBI" id="CHEBI:15377"/>
        <dbReference type="ChEBI" id="CHEBI:15378"/>
        <dbReference type="ChEBI" id="CHEBI:28938"/>
        <dbReference type="ChEBI" id="CHEBI:58453"/>
        <dbReference type="ChEBI" id="CHEBI:58614"/>
        <dbReference type="EC" id="3.5.4.26"/>
    </reaction>
</comment>
<evidence type="ECO:0000259" key="18">
    <source>
        <dbReference type="PROSITE" id="PS51747"/>
    </source>
</evidence>
<evidence type="ECO:0000313" key="19">
    <source>
        <dbReference type="EMBL" id="TQK75659.1"/>
    </source>
</evidence>
<feature type="binding site" evidence="16">
    <location>
        <position position="234"/>
    </location>
    <ligand>
        <name>substrate</name>
    </ligand>
</feature>
<dbReference type="PANTHER" id="PTHR38011">
    <property type="entry name" value="DIHYDROFOLATE REDUCTASE FAMILY PROTEIN (AFU_ORTHOLOGUE AFUA_8G06820)"/>
    <property type="match status" value="1"/>
</dbReference>
<evidence type="ECO:0000256" key="4">
    <source>
        <dbReference type="ARBA" id="ARBA00005259"/>
    </source>
</evidence>
<dbReference type="GO" id="GO:0008270">
    <property type="term" value="F:zinc ion binding"/>
    <property type="evidence" value="ECO:0007669"/>
    <property type="project" value="InterPro"/>
</dbReference>
<dbReference type="SUPFAM" id="SSF53597">
    <property type="entry name" value="Dihydrofolate reductase-like"/>
    <property type="match status" value="1"/>
</dbReference>
<dbReference type="InterPro" id="IPR024072">
    <property type="entry name" value="DHFR-like_dom_sf"/>
</dbReference>
<dbReference type="EMBL" id="VFNV01000001">
    <property type="protein sequence ID" value="TQK75659.1"/>
    <property type="molecule type" value="Genomic_DNA"/>
</dbReference>
<reference evidence="19 20" key="1">
    <citation type="submission" date="2019-06" db="EMBL/GenBank/DDBJ databases">
        <title>Sequencing the genomes of 1000 actinobacteria strains.</title>
        <authorList>
            <person name="Klenk H.-P."/>
        </authorList>
    </citation>
    <scope>NUCLEOTIDE SEQUENCE [LARGE SCALE GENOMIC DNA]</scope>
    <source>
        <strain evidence="19 20">DSM 10596</strain>
    </source>
</reference>
<proteinExistence type="inferred from homology"/>
<dbReference type="UniPathway" id="UPA00275">
    <property type="reaction ID" value="UER00401"/>
</dbReference>
<feature type="binding site" evidence="16">
    <location>
        <position position="227"/>
    </location>
    <ligand>
        <name>NADP(+)</name>
        <dbReference type="ChEBI" id="CHEBI:58349"/>
    </ligand>
</feature>
<comment type="similarity">
    <text evidence="5 14">In the C-terminal section; belongs to the HTP reductase family.</text>
</comment>
<evidence type="ECO:0000256" key="9">
    <source>
        <dbReference type="ARBA" id="ARBA00022857"/>
    </source>
</evidence>
<evidence type="ECO:0000256" key="12">
    <source>
        <dbReference type="ARBA" id="ARBA00049861"/>
    </source>
</evidence>
<keyword evidence="8 14" id="KW-0862">Zinc</keyword>
<dbReference type="GO" id="GO:0008703">
    <property type="term" value="F:5-amino-6-(5-phosphoribosylamino)uracil reductase activity"/>
    <property type="evidence" value="ECO:0007669"/>
    <property type="project" value="UniProtKB-EC"/>
</dbReference>
<evidence type="ECO:0000256" key="5">
    <source>
        <dbReference type="ARBA" id="ARBA00007417"/>
    </source>
</evidence>
<organism evidence="19 20">
    <name type="scientific">Rarobacter incanus</name>
    <dbReference type="NCBI Taxonomy" id="153494"/>
    <lineage>
        <taxon>Bacteria</taxon>
        <taxon>Bacillati</taxon>
        <taxon>Actinomycetota</taxon>
        <taxon>Actinomycetes</taxon>
        <taxon>Micrococcales</taxon>
        <taxon>Rarobacteraceae</taxon>
        <taxon>Rarobacter</taxon>
    </lineage>
</organism>
<dbReference type="GO" id="GO:0008835">
    <property type="term" value="F:diaminohydroxyphosphoribosylaminopyrimidine deaminase activity"/>
    <property type="evidence" value="ECO:0007669"/>
    <property type="project" value="UniProtKB-EC"/>
</dbReference>
<dbReference type="InterPro" id="IPR002125">
    <property type="entry name" value="CMP_dCMP_dom"/>
</dbReference>
<dbReference type="SUPFAM" id="SSF53927">
    <property type="entry name" value="Cytidine deaminase-like"/>
    <property type="match status" value="1"/>
</dbReference>
<keyword evidence="14" id="KW-0378">Hydrolase</keyword>
<dbReference type="InterPro" id="IPR016193">
    <property type="entry name" value="Cytidine_deaminase-like"/>
</dbReference>
<feature type="binding site" evidence="16">
    <location>
        <position position="211"/>
    </location>
    <ligand>
        <name>substrate</name>
    </ligand>
</feature>
<comment type="cofactor">
    <cofactor evidence="14 17">
        <name>Zn(2+)</name>
        <dbReference type="ChEBI" id="CHEBI:29105"/>
    </cofactor>
    <text evidence="14 17">Binds 1 zinc ion.</text>
</comment>
<protein>
    <recommendedName>
        <fullName evidence="14">Riboflavin biosynthesis protein RibD</fullName>
    </recommendedName>
    <domain>
        <recommendedName>
            <fullName evidence="14">Diaminohydroxyphosphoribosylaminopyrimidine deaminase</fullName>
            <shortName evidence="14">DRAP deaminase</shortName>
            <ecNumber evidence="14">3.5.4.26</ecNumber>
        </recommendedName>
        <alternativeName>
            <fullName evidence="14">Riboflavin-specific deaminase</fullName>
        </alternativeName>
    </domain>
    <domain>
        <recommendedName>
            <fullName evidence="14">5-amino-6-(5-phosphoribosylamino)uracil reductase</fullName>
            <ecNumber evidence="14">1.1.1.193</ecNumber>
        </recommendedName>
        <alternativeName>
            <fullName evidence="14">HTP reductase</fullName>
        </alternativeName>
    </domain>
</protein>
<evidence type="ECO:0000256" key="15">
    <source>
        <dbReference type="PIRSR" id="PIRSR006769-1"/>
    </source>
</evidence>
<dbReference type="Gene3D" id="3.40.430.10">
    <property type="entry name" value="Dihydrofolate Reductase, subunit A"/>
    <property type="match status" value="2"/>
</dbReference>
<dbReference type="GO" id="GO:0009231">
    <property type="term" value="P:riboflavin biosynthetic process"/>
    <property type="evidence" value="ECO:0007669"/>
    <property type="project" value="UniProtKB-UniPathway"/>
</dbReference>
<evidence type="ECO:0000256" key="7">
    <source>
        <dbReference type="ARBA" id="ARBA00022723"/>
    </source>
</evidence>
<comment type="similarity">
    <text evidence="4 14">In the N-terminal section; belongs to the cytidine and deoxycytidylate deaminase family.</text>
</comment>
<dbReference type="PROSITE" id="PS00903">
    <property type="entry name" value="CYT_DCMP_DEAMINASES_1"/>
    <property type="match status" value="1"/>
</dbReference>
<dbReference type="AlphaFoldDB" id="A0A542SM02"/>
<feature type="binding site" evidence="16">
    <location>
        <position position="293"/>
    </location>
    <ligand>
        <name>substrate</name>
    </ligand>
</feature>
<keyword evidence="6 14" id="KW-0686">Riboflavin biosynthesis</keyword>
<evidence type="ECO:0000313" key="20">
    <source>
        <dbReference type="Proteomes" id="UP000316181"/>
    </source>
</evidence>
<keyword evidence="9 14" id="KW-0521">NADP</keyword>
<dbReference type="Proteomes" id="UP000316181">
    <property type="component" value="Unassembled WGS sequence"/>
</dbReference>
<dbReference type="RefSeq" id="WP_246043462.1">
    <property type="nucleotide sequence ID" value="NZ_BAAATB010000003.1"/>
</dbReference>
<evidence type="ECO:0000256" key="3">
    <source>
        <dbReference type="ARBA" id="ARBA00004910"/>
    </source>
</evidence>
<comment type="pathway">
    <text evidence="3 14">Cofactor biosynthesis; riboflavin biosynthesis; 5-amino-6-(D-ribitylamino)uracil from GTP: step 3/4.</text>
</comment>
<feature type="binding site" evidence="16">
    <location>
        <position position="223"/>
    </location>
    <ligand>
        <name>NADP(+)</name>
        <dbReference type="ChEBI" id="CHEBI:58349"/>
    </ligand>
</feature>
<evidence type="ECO:0000256" key="13">
    <source>
        <dbReference type="ARBA" id="ARBA00049886"/>
    </source>
</evidence>
<gene>
    <name evidence="19" type="ORF">FB389_0291</name>
</gene>
<feature type="domain" description="CMP/dCMP-type deaminase" evidence="18">
    <location>
        <begin position="15"/>
        <end position="133"/>
    </location>
</feature>